<name>A0A645HLL4_9ZZZZ</name>
<reference evidence="2" key="1">
    <citation type="submission" date="2019-08" db="EMBL/GenBank/DDBJ databases">
        <authorList>
            <person name="Kucharzyk K."/>
            <person name="Murdoch R.W."/>
            <person name="Higgins S."/>
            <person name="Loffler F."/>
        </authorList>
    </citation>
    <scope>NUCLEOTIDE SEQUENCE</scope>
</reference>
<organism evidence="2">
    <name type="scientific">bioreactor metagenome</name>
    <dbReference type="NCBI Taxonomy" id="1076179"/>
    <lineage>
        <taxon>unclassified sequences</taxon>
        <taxon>metagenomes</taxon>
        <taxon>ecological metagenomes</taxon>
    </lineage>
</organism>
<feature type="region of interest" description="Disordered" evidence="1">
    <location>
        <begin position="1"/>
        <end position="22"/>
    </location>
</feature>
<evidence type="ECO:0000313" key="2">
    <source>
        <dbReference type="EMBL" id="MPN39426.1"/>
    </source>
</evidence>
<feature type="compositionally biased region" description="Gly residues" evidence="1">
    <location>
        <begin position="1"/>
        <end position="10"/>
    </location>
</feature>
<comment type="caution">
    <text evidence="2">The sequence shown here is derived from an EMBL/GenBank/DDBJ whole genome shotgun (WGS) entry which is preliminary data.</text>
</comment>
<dbReference type="EMBL" id="VSSQ01095237">
    <property type="protein sequence ID" value="MPN39426.1"/>
    <property type="molecule type" value="Genomic_DNA"/>
</dbReference>
<proteinExistence type="predicted"/>
<protein>
    <submittedName>
        <fullName evidence="2">Uncharacterized protein</fullName>
    </submittedName>
</protein>
<evidence type="ECO:0000256" key="1">
    <source>
        <dbReference type="SAM" id="MobiDB-lite"/>
    </source>
</evidence>
<accession>A0A645HLL4</accession>
<sequence>MQGQAVGGRTEGGRVPGEVGEVGVFPDKGLPRLAALRLYGPAVNEEQRTTQVLRRKGEHSVLAIGRTVGIFVIIEIGQPEQSQQQRHQRRRETYRP</sequence>
<gene>
    <name evidence="2" type="ORF">SDC9_186954</name>
</gene>
<dbReference type="AlphaFoldDB" id="A0A645HLL4"/>